<comment type="caution">
    <text evidence="1">The sequence shown here is derived from an EMBL/GenBank/DDBJ whole genome shotgun (WGS) entry which is preliminary data.</text>
</comment>
<organism evidence="1 2">
    <name type="scientific">Coniosporium uncinatum</name>
    <dbReference type="NCBI Taxonomy" id="93489"/>
    <lineage>
        <taxon>Eukaryota</taxon>
        <taxon>Fungi</taxon>
        <taxon>Dikarya</taxon>
        <taxon>Ascomycota</taxon>
        <taxon>Pezizomycotina</taxon>
        <taxon>Dothideomycetes</taxon>
        <taxon>Dothideomycetes incertae sedis</taxon>
        <taxon>Coniosporium</taxon>
    </lineage>
</organism>
<gene>
    <name evidence="1" type="ORF">LTS18_009252</name>
</gene>
<keyword evidence="2" id="KW-1185">Reference proteome</keyword>
<name>A0ACC3DCV1_9PEZI</name>
<proteinExistence type="predicted"/>
<sequence>MLTQKGSPTARLLRSSRLFSLPPPLPEPKQGWDSRDGRPFVSETATTHYPTRQAIATTDSSRSRGDWGLKRPLPRRMIADRTNPTLRITAQDTVEHITDFEPANDHTQTVEKWQEMNVAFTQQVPRNTMSRSEQAGALGAYEARVDNTDPERARENAEGASGLTSPLMDTLAPKDQARWKFEGPSISTMDESAFKRFVHNTKSSRMDEFQKFLRNKILEKVIQTAEQDLRTRAVNEPDEPLQTSAEGQTPDLDEVGQSADSGGTLDNELRTERGSEQPPEQEPDLGETWVSPDDIARLSWEERVSRTKTLHPHNQIAHVDIFTLEEKIGYFVGPERVAKQLVSDRTKMLRGDTTLKSPLAAYIREFLDLPPLHGGGEGARSSSSSLPSDAASDFNSAAEGKAYVSPTTHPAAGLSYLRSNAYIENHPLLGPQASPTPVSARVLQIKDHANNQTSHPYLGVGGIVTEGRDYALGSVEATQDRREPSGGQKVWAQPESAFVDAEGRIRLKLAKPDNHAISVKKGASSEDEAKYMAANKRPQIQPFDVPSSGPDRIPRSGVAGAAGRRAASSGSTIASINQVLAALKPNQSKSRDGTS</sequence>
<protein>
    <submittedName>
        <fullName evidence="1">Uncharacterized protein</fullName>
    </submittedName>
</protein>
<evidence type="ECO:0000313" key="2">
    <source>
        <dbReference type="Proteomes" id="UP001186974"/>
    </source>
</evidence>
<reference evidence="1" key="1">
    <citation type="submission" date="2024-09" db="EMBL/GenBank/DDBJ databases">
        <title>Black Yeasts Isolated from many extreme environments.</title>
        <authorList>
            <person name="Coleine C."/>
            <person name="Stajich J.E."/>
            <person name="Selbmann L."/>
        </authorList>
    </citation>
    <scope>NUCLEOTIDE SEQUENCE</scope>
    <source>
        <strain evidence="1">CCFEE 5737</strain>
    </source>
</reference>
<dbReference type="Proteomes" id="UP001186974">
    <property type="component" value="Unassembled WGS sequence"/>
</dbReference>
<evidence type="ECO:0000313" key="1">
    <source>
        <dbReference type="EMBL" id="KAK3065409.1"/>
    </source>
</evidence>
<dbReference type="EMBL" id="JAWDJW010006336">
    <property type="protein sequence ID" value="KAK3065409.1"/>
    <property type="molecule type" value="Genomic_DNA"/>
</dbReference>
<accession>A0ACC3DCV1</accession>